<dbReference type="AlphaFoldDB" id="Q1IRU3"/>
<dbReference type="InterPro" id="IPR011990">
    <property type="entry name" value="TPR-like_helical_dom_sf"/>
</dbReference>
<keyword evidence="3" id="KW-1185">Reference proteome</keyword>
<sequence length="306" mass="33860">MKRFNSAILLLLSSTLFAQTPAPQQPPDNAPAFVKQVRELLKDGKVSDGLAVYENVLKSDPDSQDANIGAGALLDVMQRGPEARKYFEHAIATAKSDDDKSNANRAMAMSWAFEGNCPQTVLYQQKVLDIAKAKNDLNRAAEIANEEARACIDSGDIETAGVWYEEGHKLALSQPNLTDAQKDLWNFRMAHAEARLAVRINEGDDPWQHVTAAKAILDKGNIEQQKPFFPYLVAYVAYYQGDYKKALENFQQGNQNDSYIQCMIGQTYDRLGDAAHAQEFYKKAATATGHNPAAAYAIRVCKPKAK</sequence>
<dbReference type="Pfam" id="PF13181">
    <property type="entry name" value="TPR_8"/>
    <property type="match status" value="1"/>
</dbReference>
<reference evidence="2 3" key="1">
    <citation type="journal article" date="2009" name="Appl. Environ. Microbiol.">
        <title>Three genomes from the phylum Acidobacteria provide insight into the lifestyles of these microorganisms in soils.</title>
        <authorList>
            <person name="Ward N.L."/>
            <person name="Challacombe J.F."/>
            <person name="Janssen P.H."/>
            <person name="Henrissat B."/>
            <person name="Coutinho P.M."/>
            <person name="Wu M."/>
            <person name="Xie G."/>
            <person name="Haft D.H."/>
            <person name="Sait M."/>
            <person name="Badger J."/>
            <person name="Barabote R.D."/>
            <person name="Bradley B."/>
            <person name="Brettin T.S."/>
            <person name="Brinkac L.M."/>
            <person name="Bruce D."/>
            <person name="Creasy T."/>
            <person name="Daugherty S.C."/>
            <person name="Davidsen T.M."/>
            <person name="DeBoy R.T."/>
            <person name="Detter J.C."/>
            <person name="Dodson R.J."/>
            <person name="Durkin A.S."/>
            <person name="Ganapathy A."/>
            <person name="Gwinn-Giglio M."/>
            <person name="Han C.S."/>
            <person name="Khouri H."/>
            <person name="Kiss H."/>
            <person name="Kothari S.P."/>
            <person name="Madupu R."/>
            <person name="Nelson K.E."/>
            <person name="Nelson W.C."/>
            <person name="Paulsen I."/>
            <person name="Penn K."/>
            <person name="Ren Q."/>
            <person name="Rosovitz M.J."/>
            <person name="Selengut J.D."/>
            <person name="Shrivastava S."/>
            <person name="Sullivan S.A."/>
            <person name="Tapia R."/>
            <person name="Thompson L.S."/>
            <person name="Watkins K.L."/>
            <person name="Yang Q."/>
            <person name="Yu C."/>
            <person name="Zafar N."/>
            <person name="Zhou L."/>
            <person name="Kuske C.R."/>
        </authorList>
    </citation>
    <scope>NUCLEOTIDE SEQUENCE [LARGE SCALE GENOMIC DNA]</scope>
    <source>
        <strain evidence="2 3">Ellin345</strain>
    </source>
</reference>
<dbReference type="SUPFAM" id="SSF48452">
    <property type="entry name" value="TPR-like"/>
    <property type="match status" value="1"/>
</dbReference>
<feature type="chain" id="PRO_5004191184" description="Tetratricopeptide repeat protein" evidence="1">
    <location>
        <begin position="19"/>
        <end position="306"/>
    </location>
</feature>
<evidence type="ECO:0000313" key="2">
    <source>
        <dbReference type="EMBL" id="ABF40407.1"/>
    </source>
</evidence>
<evidence type="ECO:0000313" key="3">
    <source>
        <dbReference type="Proteomes" id="UP000002432"/>
    </source>
</evidence>
<dbReference type="Proteomes" id="UP000002432">
    <property type="component" value="Chromosome"/>
</dbReference>
<accession>Q1IRU3</accession>
<dbReference type="HOGENOM" id="CLU_079028_0_0_0"/>
<evidence type="ECO:0008006" key="4">
    <source>
        <dbReference type="Google" id="ProtNLM"/>
    </source>
</evidence>
<dbReference type="eggNOG" id="COG0457">
    <property type="taxonomic scope" value="Bacteria"/>
</dbReference>
<dbReference type="STRING" id="204669.Acid345_1405"/>
<dbReference type="EnsemblBacteria" id="ABF40407">
    <property type="protein sequence ID" value="ABF40407"/>
    <property type="gene ID" value="Acid345_1405"/>
</dbReference>
<name>Q1IRU3_KORVE</name>
<feature type="signal peptide" evidence="1">
    <location>
        <begin position="1"/>
        <end position="18"/>
    </location>
</feature>
<protein>
    <recommendedName>
        <fullName evidence="4">Tetratricopeptide repeat protein</fullName>
    </recommendedName>
</protein>
<evidence type="ECO:0000256" key="1">
    <source>
        <dbReference type="SAM" id="SignalP"/>
    </source>
</evidence>
<dbReference type="RefSeq" id="WP_011522209.1">
    <property type="nucleotide sequence ID" value="NC_008009.1"/>
</dbReference>
<dbReference type="OrthoDB" id="119245at2"/>
<gene>
    <name evidence="2" type="ordered locus">Acid345_1405</name>
</gene>
<organism evidence="2 3">
    <name type="scientific">Koribacter versatilis (strain Ellin345)</name>
    <dbReference type="NCBI Taxonomy" id="204669"/>
    <lineage>
        <taxon>Bacteria</taxon>
        <taxon>Pseudomonadati</taxon>
        <taxon>Acidobacteriota</taxon>
        <taxon>Terriglobia</taxon>
        <taxon>Terriglobales</taxon>
        <taxon>Candidatus Korobacteraceae</taxon>
        <taxon>Candidatus Korobacter</taxon>
    </lineage>
</organism>
<keyword evidence="1" id="KW-0732">Signal</keyword>
<dbReference type="KEGG" id="aba:Acid345_1405"/>
<dbReference type="InterPro" id="IPR019734">
    <property type="entry name" value="TPR_rpt"/>
</dbReference>
<proteinExistence type="predicted"/>
<dbReference type="Gene3D" id="1.25.40.10">
    <property type="entry name" value="Tetratricopeptide repeat domain"/>
    <property type="match status" value="2"/>
</dbReference>
<dbReference type="EMBL" id="CP000360">
    <property type="protein sequence ID" value="ABF40407.1"/>
    <property type="molecule type" value="Genomic_DNA"/>
</dbReference>